<feature type="compositionally biased region" description="Polar residues" evidence="17">
    <location>
        <begin position="380"/>
        <end position="401"/>
    </location>
</feature>
<dbReference type="CDD" id="cd19172">
    <property type="entry name" value="SET_SETD2"/>
    <property type="match status" value="1"/>
</dbReference>
<dbReference type="EMBL" id="SWLE01000002">
    <property type="protein sequence ID" value="TNN02521.1"/>
    <property type="molecule type" value="Genomic_DNA"/>
</dbReference>
<feature type="domain" description="AWS" evidence="21">
    <location>
        <begin position="26"/>
        <end position="80"/>
    </location>
</feature>
<evidence type="ECO:0000259" key="21">
    <source>
        <dbReference type="PROSITE" id="PS51215"/>
    </source>
</evidence>
<evidence type="ECO:0000256" key="11">
    <source>
        <dbReference type="ARBA" id="ARBA00022782"/>
    </source>
</evidence>
<dbReference type="InterPro" id="IPR013257">
    <property type="entry name" value="SRI"/>
</dbReference>
<dbReference type="FunFam" id="2.170.270.10:FF:000016">
    <property type="entry name" value="Histone-lysine N-methyltransferase"/>
    <property type="match status" value="1"/>
</dbReference>
<dbReference type="GO" id="GO:0046872">
    <property type="term" value="F:metal ion binding"/>
    <property type="evidence" value="ECO:0007669"/>
    <property type="project" value="UniProtKB-KW"/>
</dbReference>
<dbReference type="InterPro" id="IPR044437">
    <property type="entry name" value="SETD2/Set2_SET"/>
</dbReference>
<evidence type="ECO:0000256" key="5">
    <source>
        <dbReference type="ARBA" id="ARBA00022473"/>
    </source>
</evidence>
<evidence type="ECO:0000256" key="2">
    <source>
        <dbReference type="ARBA" id="ARBA00004286"/>
    </source>
</evidence>
<feature type="compositionally biased region" description="Basic and acidic residues" evidence="17">
    <location>
        <begin position="671"/>
        <end position="681"/>
    </location>
</feature>
<dbReference type="PROSITE" id="PS01159">
    <property type="entry name" value="WW_DOMAIN_1"/>
    <property type="match status" value="1"/>
</dbReference>
<feature type="region of interest" description="Disordered" evidence="17">
    <location>
        <begin position="573"/>
        <end position="705"/>
    </location>
</feature>
<evidence type="ECO:0000256" key="17">
    <source>
        <dbReference type="SAM" id="MobiDB-lite"/>
    </source>
</evidence>
<dbReference type="GO" id="GO:0032259">
    <property type="term" value="P:methylation"/>
    <property type="evidence" value="ECO:0007669"/>
    <property type="project" value="UniProtKB-KW"/>
</dbReference>
<keyword evidence="6" id="KW-0597">Phosphoprotein</keyword>
<keyword evidence="15" id="KW-0804">Transcription</keyword>
<organism evidence="22 23">
    <name type="scientific">Takifugu bimaculatus</name>
    <dbReference type="NCBI Taxonomy" id="433685"/>
    <lineage>
        <taxon>Eukaryota</taxon>
        <taxon>Metazoa</taxon>
        <taxon>Chordata</taxon>
        <taxon>Craniata</taxon>
        <taxon>Vertebrata</taxon>
        <taxon>Euteleostomi</taxon>
        <taxon>Actinopterygii</taxon>
        <taxon>Neopterygii</taxon>
        <taxon>Teleostei</taxon>
        <taxon>Neoteleostei</taxon>
        <taxon>Acanthomorphata</taxon>
        <taxon>Eupercaria</taxon>
        <taxon>Tetraodontiformes</taxon>
        <taxon>Tetradontoidea</taxon>
        <taxon>Tetraodontidae</taxon>
        <taxon>Takifugu</taxon>
    </lineage>
</organism>
<comment type="subcellular location">
    <subcellularLocation>
        <location evidence="2">Chromosome</location>
    </subcellularLocation>
    <subcellularLocation>
        <location evidence="1">Nucleus</location>
    </subcellularLocation>
</comment>
<gene>
    <name evidence="22" type="ORF">fugu_010008</name>
</gene>
<evidence type="ECO:0000256" key="14">
    <source>
        <dbReference type="ARBA" id="ARBA00023015"/>
    </source>
</evidence>
<dbReference type="PROSITE" id="PS50020">
    <property type="entry name" value="WW_DOMAIN_2"/>
    <property type="match status" value="1"/>
</dbReference>
<feature type="region of interest" description="Disordered" evidence="17">
    <location>
        <begin position="375"/>
        <end position="444"/>
    </location>
</feature>
<dbReference type="AlphaFoldDB" id="A0A4Z2CED7"/>
<feature type="compositionally biased region" description="Basic and acidic residues" evidence="17">
    <location>
        <begin position="432"/>
        <end position="444"/>
    </location>
</feature>
<evidence type="ECO:0000256" key="3">
    <source>
        <dbReference type="ARBA" id="ARBA00012178"/>
    </source>
</evidence>
<dbReference type="EC" id="2.1.1.359" evidence="3"/>
<keyword evidence="7" id="KW-0489">Methyltransferase</keyword>
<keyword evidence="13" id="KW-0156">Chromatin regulator</keyword>
<feature type="compositionally biased region" description="Acidic residues" evidence="17">
    <location>
        <begin position="536"/>
        <end position="545"/>
    </location>
</feature>
<dbReference type="SMART" id="SM00508">
    <property type="entry name" value="PostSET"/>
    <property type="match status" value="1"/>
</dbReference>
<dbReference type="GO" id="GO:0005694">
    <property type="term" value="C:chromosome"/>
    <property type="evidence" value="ECO:0007669"/>
    <property type="project" value="UniProtKB-SubCell"/>
</dbReference>
<keyword evidence="10" id="KW-0479">Metal-binding</keyword>
<keyword evidence="5" id="KW-0217">Developmental protein</keyword>
<proteinExistence type="predicted"/>
<dbReference type="PANTHER" id="PTHR46711">
    <property type="entry name" value="HISTONE-LYSINE N-METHYLTRANSFERASE SETD2"/>
    <property type="match status" value="1"/>
</dbReference>
<dbReference type="SUPFAM" id="SSF51045">
    <property type="entry name" value="WW domain"/>
    <property type="match status" value="1"/>
</dbReference>
<keyword evidence="8" id="KW-0808">Transferase</keyword>
<accession>A0A4Z2CED7</accession>
<dbReference type="Pfam" id="PF00856">
    <property type="entry name" value="SET"/>
    <property type="match status" value="1"/>
</dbReference>
<evidence type="ECO:0000259" key="19">
    <source>
        <dbReference type="PROSITE" id="PS50280"/>
    </source>
</evidence>
<feature type="compositionally biased region" description="Polar residues" evidence="17">
    <location>
        <begin position="475"/>
        <end position="485"/>
    </location>
</feature>
<keyword evidence="11" id="KW-0221">Differentiation</keyword>
<dbReference type="SUPFAM" id="SSF82199">
    <property type="entry name" value="SET domain"/>
    <property type="match status" value="1"/>
</dbReference>
<dbReference type="GO" id="GO:0005634">
    <property type="term" value="C:nucleus"/>
    <property type="evidence" value="ECO:0007669"/>
    <property type="project" value="UniProtKB-SubCell"/>
</dbReference>
<evidence type="ECO:0000256" key="15">
    <source>
        <dbReference type="ARBA" id="ARBA00023163"/>
    </source>
</evidence>
<dbReference type="FunFam" id="1.10.1740.100:FF:000001">
    <property type="entry name" value="Histone-lysine N-methyltransferase"/>
    <property type="match status" value="1"/>
</dbReference>
<dbReference type="Proteomes" id="UP000516260">
    <property type="component" value="Chromosome 10"/>
</dbReference>
<dbReference type="Gene3D" id="1.10.1740.100">
    <property type="entry name" value="Set2, Rpb1 interacting domain"/>
    <property type="match status" value="1"/>
</dbReference>
<dbReference type="InterPro" id="IPR046341">
    <property type="entry name" value="SET_dom_sf"/>
</dbReference>
<dbReference type="Gene3D" id="2.20.70.10">
    <property type="match status" value="1"/>
</dbReference>
<evidence type="ECO:0000259" key="18">
    <source>
        <dbReference type="PROSITE" id="PS50020"/>
    </source>
</evidence>
<name>A0A4Z2CED7_9TELE</name>
<feature type="compositionally biased region" description="Polar residues" evidence="17">
    <location>
        <begin position="499"/>
        <end position="509"/>
    </location>
</feature>
<dbReference type="InterPro" id="IPR038190">
    <property type="entry name" value="SRI_sf"/>
</dbReference>
<dbReference type="GO" id="GO:0140955">
    <property type="term" value="F:histone H3K36 trimethyltransferase activity"/>
    <property type="evidence" value="ECO:0007669"/>
    <property type="project" value="UniProtKB-EC"/>
</dbReference>
<protein>
    <recommendedName>
        <fullName evidence="3">[histone H3]-lysine(36) N-trimethyltransferase</fullName>
        <ecNumber evidence="3">2.1.1.359</ecNumber>
    </recommendedName>
</protein>
<dbReference type="PROSITE" id="PS50280">
    <property type="entry name" value="SET"/>
    <property type="match status" value="1"/>
</dbReference>
<evidence type="ECO:0000256" key="1">
    <source>
        <dbReference type="ARBA" id="ARBA00004123"/>
    </source>
</evidence>
<dbReference type="InterPro" id="IPR001214">
    <property type="entry name" value="SET_dom"/>
</dbReference>
<reference evidence="22 23" key="1">
    <citation type="submission" date="2019-04" db="EMBL/GenBank/DDBJ databases">
        <title>The sequence and de novo assembly of Takifugu bimaculatus genome using PacBio and Hi-C technologies.</title>
        <authorList>
            <person name="Xu P."/>
            <person name="Liu B."/>
            <person name="Zhou Z."/>
        </authorList>
    </citation>
    <scope>NUCLEOTIDE SEQUENCE [LARGE SCALE GENOMIC DNA]</scope>
    <source>
        <strain evidence="22">TB-2018</strain>
        <tissue evidence="22">Muscle</tissue>
    </source>
</reference>
<evidence type="ECO:0000256" key="16">
    <source>
        <dbReference type="ARBA" id="ARBA00023242"/>
    </source>
</evidence>
<keyword evidence="9" id="KW-0949">S-adenosyl-L-methionine</keyword>
<dbReference type="Pfam" id="PF00397">
    <property type="entry name" value="WW"/>
    <property type="match status" value="1"/>
</dbReference>
<dbReference type="Pfam" id="PF17907">
    <property type="entry name" value="AWS"/>
    <property type="match status" value="1"/>
</dbReference>
<sequence length="1161" mass="131224">MPPYFDLIEENLYLTERKKSKSHRDIKRMQCECPVLPREERSKGALACGEDCLNRLLMIECSSRCQNGAYCSNRRFQMRQHADFDVILTEDKGWGLRAAKDLPSNTFVLEYCGEVLDHKEFKTRVKEYARNKNIHYYFMALKNNEIIDATLKGNLSRFMNHSCEPNCETQKWTVNGQLRVGFFTTKAVTAGTELTFDYQFQRYGKEAQKCFCGTPSCRGFLGGENRVSVRAAGGKMKKDRSRKSALTTVDEELEALLENGEGLYDEKQVVSLCRLMVRVETMEQKLMCLKLIQDTQNSSCLKQFLDHHGLSLLWIFMVELSEAKGNSSNNTKLQLEILKTLAVLPISTKNMLAESKVLTFIQRWAQTKSILQPAEMDGYSSENTSRAQTPLNTPDGTSSKVGQELDSDNTKPVSRRLKIISENSLDSAMSDASKEQSGEEQLRHTASEMTDLEGHKPDFEAESQPMQVDAVDVPPQNNETEVTTQDADKAASGSEEQPGETSTDATLISETPEACVPSEVSQATPAETSVIGTPSQDEEEGVSDVESERSQEPQLNALDVSTMASRLLESWKDLKEVYRIPKKSQVEKEANDRSRDRDTAFTPRSMSSSRERERERDKDRERDRDRDYDRDRDWDRDWDRDRDRDRSSDKTPRSTERRRRRSTSPPSSYERSSRRTEERFDPSNSNKTPRGAVGGKERNKLSTEERRKLFEQEVAQREAQKQQQLQQQQQQQLQTMAYNAPLAYTSSPGFITYPPGYPMQTFVDPSNPNAGKVLLPTPSVEPTLTYEQTPSQQNISDIGLNSPSSTSQATPVSNLSHHITTTNLTTGSHQQYVQPTVATQDAGVAVLPVPAQTAPQVQGQQSYTTLWDPTTQQTVTVQAQPAQQYTAAPAQAQPQTAIYYQGQPCQTIYSIPTAYPQPNTPVIQAYSEPTASYLHSQPVYSGHQQGVVVQQGGTVTTIVTSQTVQQEMIVPNNVIDLPPPSPPKPKTIVLPPNWKVARDPEGKIYYYHIVTRQTQWDPPTWEGGGENTNVDHESEMDLGTPTYDENPNKFSTKTAEADTSSELAKKSKETFRKEMSQFIVQCLNPYRKPDCKLGRISNTEDFKHLARKLTHGVMNKELKACTNPEDLECNENVKHKAKEYIKKYMQRFGSVYRPKEDTEVF</sequence>
<evidence type="ECO:0000256" key="6">
    <source>
        <dbReference type="ARBA" id="ARBA00022553"/>
    </source>
</evidence>
<evidence type="ECO:0000256" key="13">
    <source>
        <dbReference type="ARBA" id="ARBA00022853"/>
    </source>
</evidence>
<dbReference type="InterPro" id="IPR006560">
    <property type="entry name" value="AWS_dom"/>
</dbReference>
<feature type="domain" description="Post-SET" evidence="20">
    <location>
        <begin position="206"/>
        <end position="222"/>
    </location>
</feature>
<dbReference type="GO" id="GO:0006355">
    <property type="term" value="P:regulation of DNA-templated transcription"/>
    <property type="evidence" value="ECO:0007669"/>
    <property type="project" value="InterPro"/>
</dbReference>
<feature type="region of interest" description="Disordered" evidence="17">
    <location>
        <begin position="471"/>
        <end position="560"/>
    </location>
</feature>
<dbReference type="CDD" id="cd00201">
    <property type="entry name" value="WW"/>
    <property type="match status" value="1"/>
</dbReference>
<dbReference type="Pfam" id="PF08236">
    <property type="entry name" value="SRI"/>
    <property type="match status" value="1"/>
</dbReference>
<comment type="caution">
    <text evidence="22">The sequence shown here is derived from an EMBL/GenBank/DDBJ whole genome shotgun (WGS) entry which is preliminary data.</text>
</comment>
<dbReference type="InterPro" id="IPR003616">
    <property type="entry name" value="Post-SET_dom"/>
</dbReference>
<evidence type="ECO:0000256" key="10">
    <source>
        <dbReference type="ARBA" id="ARBA00022723"/>
    </source>
</evidence>
<keyword evidence="23" id="KW-1185">Reference proteome</keyword>
<evidence type="ECO:0000256" key="9">
    <source>
        <dbReference type="ARBA" id="ARBA00022691"/>
    </source>
</evidence>
<feature type="compositionally biased region" description="Basic and acidic residues" evidence="17">
    <location>
        <begin position="573"/>
        <end position="599"/>
    </location>
</feature>
<keyword evidence="12" id="KW-0862">Zinc</keyword>
<dbReference type="GO" id="GO:0030154">
    <property type="term" value="P:cell differentiation"/>
    <property type="evidence" value="ECO:0007669"/>
    <property type="project" value="UniProtKB-KW"/>
</dbReference>
<evidence type="ECO:0000256" key="7">
    <source>
        <dbReference type="ARBA" id="ARBA00022603"/>
    </source>
</evidence>
<evidence type="ECO:0000259" key="20">
    <source>
        <dbReference type="PROSITE" id="PS50868"/>
    </source>
</evidence>
<feature type="compositionally biased region" description="Basic and acidic residues" evidence="17">
    <location>
        <begin position="695"/>
        <end position="705"/>
    </location>
</feature>
<evidence type="ECO:0000256" key="12">
    <source>
        <dbReference type="ARBA" id="ARBA00022833"/>
    </source>
</evidence>
<dbReference type="InterPro" id="IPR001202">
    <property type="entry name" value="WW_dom"/>
</dbReference>
<dbReference type="InterPro" id="IPR036020">
    <property type="entry name" value="WW_dom_sf"/>
</dbReference>
<feature type="domain" description="SET" evidence="19">
    <location>
        <begin position="82"/>
        <end position="199"/>
    </location>
</feature>
<keyword evidence="16" id="KW-0539">Nucleus</keyword>
<dbReference type="PROSITE" id="PS50868">
    <property type="entry name" value="POST_SET"/>
    <property type="match status" value="1"/>
</dbReference>
<keyword evidence="4" id="KW-0158">Chromosome</keyword>
<evidence type="ECO:0000256" key="8">
    <source>
        <dbReference type="ARBA" id="ARBA00022679"/>
    </source>
</evidence>
<dbReference type="InterPro" id="IPR042294">
    <property type="entry name" value="SETD2_animal"/>
</dbReference>
<dbReference type="SMART" id="SM00456">
    <property type="entry name" value="WW"/>
    <property type="match status" value="1"/>
</dbReference>
<evidence type="ECO:0000313" key="22">
    <source>
        <dbReference type="EMBL" id="TNN02521.1"/>
    </source>
</evidence>
<feature type="compositionally biased region" description="Polar residues" evidence="17">
    <location>
        <begin position="519"/>
        <end position="535"/>
    </location>
</feature>
<dbReference type="SMART" id="SM00570">
    <property type="entry name" value="AWS"/>
    <property type="match status" value="1"/>
</dbReference>
<dbReference type="Gene3D" id="2.170.270.10">
    <property type="entry name" value="SET domain"/>
    <property type="match status" value="1"/>
</dbReference>
<dbReference type="PROSITE" id="PS51215">
    <property type="entry name" value="AWS"/>
    <property type="match status" value="1"/>
</dbReference>
<evidence type="ECO:0000313" key="23">
    <source>
        <dbReference type="Proteomes" id="UP000516260"/>
    </source>
</evidence>
<dbReference type="SMART" id="SM00317">
    <property type="entry name" value="SET"/>
    <property type="match status" value="1"/>
</dbReference>
<feature type="domain" description="WW" evidence="18">
    <location>
        <begin position="988"/>
        <end position="1021"/>
    </location>
</feature>
<keyword evidence="14" id="KW-0805">Transcription regulation</keyword>
<dbReference type="PANTHER" id="PTHR46711:SF1">
    <property type="entry name" value="HISTONE-LYSINE N-METHYLTRANSFERASE SETD2"/>
    <property type="match status" value="1"/>
</dbReference>
<evidence type="ECO:0000256" key="4">
    <source>
        <dbReference type="ARBA" id="ARBA00022454"/>
    </source>
</evidence>
<feature type="compositionally biased region" description="Basic and acidic residues" evidence="17">
    <location>
        <begin position="609"/>
        <end position="655"/>
    </location>
</feature>